<feature type="domain" description="Carbohydrate kinase PfkB" evidence="3">
    <location>
        <begin position="87"/>
        <end position="369"/>
    </location>
</feature>
<dbReference type="eggNOG" id="COG0524">
    <property type="taxonomic scope" value="Bacteria"/>
</dbReference>
<dbReference type="EMBL" id="ATFF01000002">
    <property type="protein sequence ID" value="EPF32323.1"/>
    <property type="molecule type" value="Genomic_DNA"/>
</dbReference>
<organism evidence="4 5">
    <name type="scientific">Treponema maltophilum ATCC 51939</name>
    <dbReference type="NCBI Taxonomy" id="1125699"/>
    <lineage>
        <taxon>Bacteria</taxon>
        <taxon>Pseudomonadati</taxon>
        <taxon>Spirochaetota</taxon>
        <taxon>Spirochaetia</taxon>
        <taxon>Spirochaetales</taxon>
        <taxon>Treponemataceae</taxon>
        <taxon>Treponema</taxon>
    </lineage>
</organism>
<evidence type="ECO:0000256" key="1">
    <source>
        <dbReference type="ARBA" id="ARBA00022679"/>
    </source>
</evidence>
<dbReference type="Proteomes" id="UP000014541">
    <property type="component" value="Unassembled WGS sequence"/>
</dbReference>
<dbReference type="Pfam" id="PF00294">
    <property type="entry name" value="PfkB"/>
    <property type="match status" value="1"/>
</dbReference>
<dbReference type="PANTHER" id="PTHR10584:SF166">
    <property type="entry name" value="RIBOKINASE"/>
    <property type="match status" value="1"/>
</dbReference>
<dbReference type="PANTHER" id="PTHR10584">
    <property type="entry name" value="SUGAR KINASE"/>
    <property type="match status" value="1"/>
</dbReference>
<proteinExistence type="predicted"/>
<sequence length="398" mass="43705">MKIHGAGCCLVDSIYLNCRYDDERFAPFWSKNRGDGGLIEGGLVFSEDLESYTGKTHFDIIKTLSAGRAADKENIGGPAVVALIHAAQVLASENAEVSFYGAIGDDERATLIRKALSTTPLHYSFKPVENRLTPTTEVFDDPSRKEGKGERLFVNTIGAAWDFAAKDLPDDFFNCDILLLGGTALVPRLHDDLFAVLHKAKEKGTFTVVGTVFDFRNEKKNPNGKWPLGSKPSYSYIDLLVADEKEALRLTGTEKIDTAVKKLIDFGVGAFIITRGSLPMIVWSSGKQIEALPVSQFPVSKYIDRIIEANPSLRKDTTGCGDNFLGGVLVAIAKCRNHETGMIAKPISMKDICAWGASSGGLTLTYYGGMFYENFPGEKLRLLEPIVKSYYHEQEILP</sequence>
<evidence type="ECO:0000259" key="3">
    <source>
        <dbReference type="Pfam" id="PF00294"/>
    </source>
</evidence>
<dbReference type="STRING" id="1125699.HMPREF9194_00319"/>
<dbReference type="HOGENOM" id="CLU_694320_0_0_12"/>
<dbReference type="OrthoDB" id="9775849at2"/>
<dbReference type="AlphaFoldDB" id="S3K266"/>
<dbReference type="PATRIC" id="fig|1125699.3.peg.322"/>
<dbReference type="InterPro" id="IPR029056">
    <property type="entry name" value="Ribokinase-like"/>
</dbReference>
<dbReference type="GO" id="GO:0016301">
    <property type="term" value="F:kinase activity"/>
    <property type="evidence" value="ECO:0007669"/>
    <property type="project" value="UniProtKB-KW"/>
</dbReference>
<protein>
    <recommendedName>
        <fullName evidence="3">Carbohydrate kinase PfkB domain-containing protein</fullName>
    </recommendedName>
</protein>
<evidence type="ECO:0000256" key="2">
    <source>
        <dbReference type="ARBA" id="ARBA00022777"/>
    </source>
</evidence>
<dbReference type="SUPFAM" id="SSF53613">
    <property type="entry name" value="Ribokinase-like"/>
    <property type="match status" value="1"/>
</dbReference>
<name>S3K266_TREMA</name>
<dbReference type="Gene3D" id="3.40.1190.20">
    <property type="match status" value="1"/>
</dbReference>
<dbReference type="RefSeq" id="WP_016524620.1">
    <property type="nucleotide sequence ID" value="NZ_KE332518.1"/>
</dbReference>
<reference evidence="4 5" key="1">
    <citation type="submission" date="2013-04" db="EMBL/GenBank/DDBJ databases">
        <title>The Genome Sequence of Treponema maltophilum ATCC 51939.</title>
        <authorList>
            <consortium name="The Broad Institute Genomics Platform"/>
            <person name="Earl A."/>
            <person name="Ward D."/>
            <person name="Feldgarden M."/>
            <person name="Gevers D."/>
            <person name="Leonetti C."/>
            <person name="Blanton J.M."/>
            <person name="Dewhirst F.E."/>
            <person name="Izard J."/>
            <person name="Walker B."/>
            <person name="Young S."/>
            <person name="Zeng Q."/>
            <person name="Gargeya S."/>
            <person name="Fitzgerald M."/>
            <person name="Haas B."/>
            <person name="Abouelleil A."/>
            <person name="Allen A.W."/>
            <person name="Alvarado L."/>
            <person name="Arachchi H.M."/>
            <person name="Berlin A.M."/>
            <person name="Chapman S.B."/>
            <person name="Gainer-Dewar J."/>
            <person name="Goldberg J."/>
            <person name="Griggs A."/>
            <person name="Gujja S."/>
            <person name="Hansen M."/>
            <person name="Howarth C."/>
            <person name="Imamovic A."/>
            <person name="Ireland A."/>
            <person name="Larimer J."/>
            <person name="McCowan C."/>
            <person name="Murphy C."/>
            <person name="Pearson M."/>
            <person name="Poon T.W."/>
            <person name="Priest M."/>
            <person name="Roberts A."/>
            <person name="Saif S."/>
            <person name="Shea T."/>
            <person name="Sisk P."/>
            <person name="Sykes S."/>
            <person name="Wortman J."/>
            <person name="Nusbaum C."/>
            <person name="Birren B."/>
        </authorList>
    </citation>
    <scope>NUCLEOTIDE SEQUENCE [LARGE SCALE GENOMIC DNA]</scope>
    <source>
        <strain evidence="4 5">ATCC 51939</strain>
    </source>
</reference>
<accession>S3K266</accession>
<comment type="caution">
    <text evidence="4">The sequence shown here is derived from an EMBL/GenBank/DDBJ whole genome shotgun (WGS) entry which is preliminary data.</text>
</comment>
<gene>
    <name evidence="4" type="ORF">HMPREF9194_00319</name>
</gene>
<keyword evidence="5" id="KW-1185">Reference proteome</keyword>
<keyword evidence="1" id="KW-0808">Transferase</keyword>
<evidence type="ECO:0000313" key="4">
    <source>
        <dbReference type="EMBL" id="EPF32323.1"/>
    </source>
</evidence>
<dbReference type="InterPro" id="IPR011611">
    <property type="entry name" value="PfkB_dom"/>
</dbReference>
<evidence type="ECO:0000313" key="5">
    <source>
        <dbReference type="Proteomes" id="UP000014541"/>
    </source>
</evidence>
<keyword evidence="2" id="KW-0418">Kinase</keyword>